<feature type="domain" description="Aspartate/ornithine carbamoyltransferase carbamoyl-P binding" evidence="9">
    <location>
        <begin position="2"/>
        <end position="125"/>
    </location>
</feature>
<dbReference type="PANTHER" id="PTHR45753">
    <property type="entry name" value="ORNITHINE CARBAMOYLTRANSFERASE, MITOCHONDRIAL"/>
    <property type="match status" value="1"/>
</dbReference>
<evidence type="ECO:0000256" key="7">
    <source>
        <dbReference type="ARBA" id="ARBA00048859"/>
    </source>
</evidence>
<dbReference type="InterPro" id="IPR006130">
    <property type="entry name" value="Asp/Orn_carbamoylTrfase"/>
</dbReference>
<dbReference type="InterPro" id="IPR036901">
    <property type="entry name" value="Asp/Orn_carbamoylTrfase_sf"/>
</dbReference>
<accession>A0A1J5QFU1</accession>
<sequence>MFALARAAEPIARRRRVCRALEGAVLGNLFFEASTRTRISFATAFCRLGGAVCDTTGFTFSSMAKGESIADTSRVISGYVDALVVRHPERGAAAQFAAATNVPVVNGGDGPGEHPSQALLDLYTIGREFARLDKHIDGAHIALIGDLKYGRTVHSLIKLLALYRGLRFTLIAPAGLELPAALCEAVARRGHAIECRHVLHAPLAAVDVAYATRIQRERFAGEAVEGYNAEFRVDRAFLDRCCTPTTVLMHPLPRDASPDAYDLSTELDTDPRCAIFRQSDSGVAVRMAIFAALLGVGHLLRGPLTDARWRSPARIGPHDAPFHTLDSG</sequence>
<protein>
    <recommendedName>
        <fullName evidence="3">aspartate carbamoyltransferase</fullName>
        <ecNumber evidence="3">2.1.3.2</ecNumber>
    </recommendedName>
</protein>
<dbReference type="PANTHER" id="PTHR45753:SF6">
    <property type="entry name" value="ASPARTATE CARBAMOYLTRANSFERASE"/>
    <property type="match status" value="1"/>
</dbReference>
<dbReference type="InterPro" id="IPR006131">
    <property type="entry name" value="Asp_carbamoyltransf_Asp/Orn-bd"/>
</dbReference>
<evidence type="ECO:0000313" key="10">
    <source>
        <dbReference type="EMBL" id="OIQ82090.1"/>
    </source>
</evidence>
<evidence type="ECO:0000256" key="1">
    <source>
        <dbReference type="ARBA" id="ARBA00004852"/>
    </source>
</evidence>
<dbReference type="SUPFAM" id="SSF53671">
    <property type="entry name" value="Aspartate/ornithine carbamoyltransferase"/>
    <property type="match status" value="1"/>
</dbReference>
<evidence type="ECO:0000256" key="2">
    <source>
        <dbReference type="ARBA" id="ARBA00008896"/>
    </source>
</evidence>
<dbReference type="NCBIfam" id="TIGR00670">
    <property type="entry name" value="asp_carb_tr"/>
    <property type="match status" value="1"/>
</dbReference>
<evidence type="ECO:0000256" key="6">
    <source>
        <dbReference type="ARBA" id="ARBA00043884"/>
    </source>
</evidence>
<dbReference type="PROSITE" id="PS00097">
    <property type="entry name" value="CARBAMOYLTRANSFERASE"/>
    <property type="match status" value="1"/>
</dbReference>
<dbReference type="GO" id="GO:0044205">
    <property type="term" value="P:'de novo' UMP biosynthetic process"/>
    <property type="evidence" value="ECO:0007669"/>
    <property type="project" value="UniProtKB-UniPathway"/>
</dbReference>
<keyword evidence="5" id="KW-0665">Pyrimidine biosynthesis</keyword>
<gene>
    <name evidence="10" type="primary">pyrB_11</name>
    <name evidence="10" type="ORF">GALL_361220</name>
</gene>
<comment type="caution">
    <text evidence="10">The sequence shown here is derived from an EMBL/GenBank/DDBJ whole genome shotgun (WGS) entry which is preliminary data.</text>
</comment>
<dbReference type="GO" id="GO:0005829">
    <property type="term" value="C:cytosol"/>
    <property type="evidence" value="ECO:0007669"/>
    <property type="project" value="TreeGrafter"/>
</dbReference>
<evidence type="ECO:0000256" key="3">
    <source>
        <dbReference type="ARBA" id="ARBA00013008"/>
    </source>
</evidence>
<dbReference type="Pfam" id="PF00185">
    <property type="entry name" value="OTCace"/>
    <property type="match status" value="1"/>
</dbReference>
<comment type="pathway">
    <text evidence="1">Pyrimidine metabolism; UMP biosynthesis via de novo pathway; (S)-dihydroorotate from bicarbonate: step 2/3.</text>
</comment>
<feature type="domain" description="Aspartate/ornithine carbamoyltransferase Asp/Orn-binding" evidence="8">
    <location>
        <begin position="138"/>
        <end position="292"/>
    </location>
</feature>
<dbReference type="GO" id="GO:0004070">
    <property type="term" value="F:aspartate carbamoyltransferase activity"/>
    <property type="evidence" value="ECO:0007669"/>
    <property type="project" value="UniProtKB-EC"/>
</dbReference>
<keyword evidence="4 10" id="KW-0808">Transferase</keyword>
<name>A0A1J5QFU1_9ZZZZ</name>
<proteinExistence type="inferred from homology"/>
<dbReference type="InterPro" id="IPR006132">
    <property type="entry name" value="Asp/Orn_carbamoyltranf_P-bd"/>
</dbReference>
<organism evidence="10">
    <name type="scientific">mine drainage metagenome</name>
    <dbReference type="NCBI Taxonomy" id="410659"/>
    <lineage>
        <taxon>unclassified sequences</taxon>
        <taxon>metagenomes</taxon>
        <taxon>ecological metagenomes</taxon>
    </lineage>
</organism>
<dbReference type="EC" id="2.1.3.2" evidence="3"/>
<dbReference type="GO" id="GO:0006207">
    <property type="term" value="P:'de novo' pyrimidine nucleobase biosynthetic process"/>
    <property type="evidence" value="ECO:0007669"/>
    <property type="project" value="InterPro"/>
</dbReference>
<dbReference type="GO" id="GO:0006520">
    <property type="term" value="P:amino acid metabolic process"/>
    <property type="evidence" value="ECO:0007669"/>
    <property type="project" value="InterPro"/>
</dbReference>
<reference evidence="10" key="1">
    <citation type="submission" date="2016-10" db="EMBL/GenBank/DDBJ databases">
        <title>Sequence of Gallionella enrichment culture.</title>
        <authorList>
            <person name="Poehlein A."/>
            <person name="Muehling M."/>
            <person name="Daniel R."/>
        </authorList>
    </citation>
    <scope>NUCLEOTIDE SEQUENCE</scope>
</reference>
<dbReference type="GO" id="GO:0016597">
    <property type="term" value="F:amino acid binding"/>
    <property type="evidence" value="ECO:0007669"/>
    <property type="project" value="InterPro"/>
</dbReference>
<evidence type="ECO:0000259" key="9">
    <source>
        <dbReference type="Pfam" id="PF02729"/>
    </source>
</evidence>
<dbReference type="EMBL" id="MLJW01000844">
    <property type="protein sequence ID" value="OIQ82090.1"/>
    <property type="molecule type" value="Genomic_DNA"/>
</dbReference>
<dbReference type="Pfam" id="PF02729">
    <property type="entry name" value="OTCace_N"/>
    <property type="match status" value="1"/>
</dbReference>
<dbReference type="Gene3D" id="3.40.50.1370">
    <property type="entry name" value="Aspartate/ornithine carbamoyltransferase"/>
    <property type="match status" value="2"/>
</dbReference>
<dbReference type="AlphaFoldDB" id="A0A1J5QFU1"/>
<evidence type="ECO:0000256" key="4">
    <source>
        <dbReference type="ARBA" id="ARBA00022679"/>
    </source>
</evidence>
<comment type="catalytic activity">
    <reaction evidence="7">
        <text>carbamoyl phosphate + L-aspartate = N-carbamoyl-L-aspartate + phosphate + H(+)</text>
        <dbReference type="Rhea" id="RHEA:20013"/>
        <dbReference type="ChEBI" id="CHEBI:15378"/>
        <dbReference type="ChEBI" id="CHEBI:29991"/>
        <dbReference type="ChEBI" id="CHEBI:32814"/>
        <dbReference type="ChEBI" id="CHEBI:43474"/>
        <dbReference type="ChEBI" id="CHEBI:58228"/>
        <dbReference type="EC" id="2.1.3.2"/>
    </reaction>
</comment>
<comment type="function">
    <text evidence="6">Catalyzes the condensation of carbamoyl phosphate and aspartate to form carbamoyl aspartate and inorganic phosphate, the committed step in the de novo pyrimidine nucleotide biosynthesis pathway.</text>
</comment>
<dbReference type="UniPathway" id="UPA00070">
    <property type="reaction ID" value="UER00116"/>
</dbReference>
<evidence type="ECO:0000256" key="5">
    <source>
        <dbReference type="ARBA" id="ARBA00022975"/>
    </source>
</evidence>
<dbReference type="InterPro" id="IPR002082">
    <property type="entry name" value="Asp_carbamoyltransf"/>
</dbReference>
<evidence type="ECO:0000259" key="8">
    <source>
        <dbReference type="Pfam" id="PF00185"/>
    </source>
</evidence>
<dbReference type="PRINTS" id="PR00101">
    <property type="entry name" value="ATCASE"/>
</dbReference>
<dbReference type="PRINTS" id="PR00100">
    <property type="entry name" value="AOTCASE"/>
</dbReference>
<comment type="similarity">
    <text evidence="2">Belongs to the aspartate/ornithine carbamoyltransferase superfamily. ATCase family.</text>
</comment>